<dbReference type="SMART" id="SM00380">
    <property type="entry name" value="AP2"/>
    <property type="match status" value="1"/>
</dbReference>
<keyword evidence="4" id="KW-0804">Transcription</keyword>
<reference evidence="10" key="2">
    <citation type="submission" date="2019-10" db="EMBL/GenBank/DDBJ databases">
        <title>A de novo genome assembly of a pear dwarfing rootstock.</title>
        <authorList>
            <person name="Wang F."/>
            <person name="Wang J."/>
            <person name="Li S."/>
            <person name="Zhang Y."/>
            <person name="Fang M."/>
            <person name="Ma L."/>
            <person name="Zhao Y."/>
            <person name="Jiang S."/>
        </authorList>
    </citation>
    <scope>NUCLEOTIDE SEQUENCE [LARGE SCALE GENOMIC DNA]</scope>
</reference>
<dbReference type="PROSITE" id="PS51032">
    <property type="entry name" value="AP2_ERF"/>
    <property type="match status" value="1"/>
</dbReference>
<evidence type="ECO:0000256" key="7">
    <source>
        <dbReference type="SAM" id="MobiDB-lite"/>
    </source>
</evidence>
<keyword evidence="2" id="KW-0805">Transcription regulation</keyword>
<dbReference type="AlphaFoldDB" id="A0A5N5FDV8"/>
<accession>A0A5N5FDV8</accession>
<dbReference type="Proteomes" id="UP000327157">
    <property type="component" value="Chromosome 10"/>
</dbReference>
<evidence type="ECO:0000256" key="3">
    <source>
        <dbReference type="ARBA" id="ARBA00023125"/>
    </source>
</evidence>
<dbReference type="Pfam" id="PF00847">
    <property type="entry name" value="AP2"/>
    <property type="match status" value="1"/>
</dbReference>
<evidence type="ECO:0000256" key="6">
    <source>
        <dbReference type="ARBA" id="ARBA00024343"/>
    </source>
</evidence>
<keyword evidence="10" id="KW-1185">Reference proteome</keyword>
<dbReference type="PANTHER" id="PTHR31190:SF173">
    <property type="entry name" value="PATHOGENESIS-RELATED GENES TRANSCRIPTIONAL ACTIVATOR PTI5"/>
    <property type="match status" value="1"/>
</dbReference>
<dbReference type="GO" id="GO:0003677">
    <property type="term" value="F:DNA binding"/>
    <property type="evidence" value="ECO:0007669"/>
    <property type="project" value="UniProtKB-KW"/>
</dbReference>
<dbReference type="GO" id="GO:0005634">
    <property type="term" value="C:nucleus"/>
    <property type="evidence" value="ECO:0007669"/>
    <property type="project" value="UniProtKB-SubCell"/>
</dbReference>
<dbReference type="InterPro" id="IPR001471">
    <property type="entry name" value="AP2/ERF_dom"/>
</dbReference>
<dbReference type="InterPro" id="IPR036955">
    <property type="entry name" value="AP2/ERF_dom_sf"/>
</dbReference>
<dbReference type="PANTHER" id="PTHR31190">
    <property type="entry name" value="DNA-BINDING DOMAIN"/>
    <property type="match status" value="1"/>
</dbReference>
<dbReference type="CDD" id="cd00018">
    <property type="entry name" value="AP2"/>
    <property type="match status" value="1"/>
</dbReference>
<keyword evidence="5" id="KW-0539">Nucleus</keyword>
<comment type="caution">
    <text evidence="9">The sequence shown here is derived from an EMBL/GenBank/DDBJ whole genome shotgun (WGS) entry which is preliminary data.</text>
</comment>
<sequence length="309" mass="33730">MRRQLGEEELAKEAMALASSQQNELPLNENDSQDMVIYQVLNEATSLTPSLLPQRHHIHRQPNRLEPTKNVGKKHYRGVRRRPWGKYAAEIRDSARQGARVWLGTFNTAEEAALAYDRAAFRMRGTKAMLNFPAEIVAASSPPTSSVHRFRPSFSIPCSLNSKSSTTTSDSSGSSSMPSVGTPRSESESKLSTVELSLLIPYQIFAMLRTKQPSSSSYYLCHVKSEQALSSSNLRQPHPVTSTAPASCASFKLTRQADVDSLTEIPQSVILPNFVAAISLRGAVSGGRRVGGLGGGVKGRWLGIMGWNS</sequence>
<feature type="domain" description="AP2/ERF" evidence="8">
    <location>
        <begin position="75"/>
        <end position="133"/>
    </location>
</feature>
<dbReference type="GO" id="GO:0003700">
    <property type="term" value="F:DNA-binding transcription factor activity"/>
    <property type="evidence" value="ECO:0007669"/>
    <property type="project" value="InterPro"/>
</dbReference>
<reference evidence="9 10" key="1">
    <citation type="submission" date="2019-09" db="EMBL/GenBank/DDBJ databases">
        <authorList>
            <person name="Ou C."/>
        </authorList>
    </citation>
    <scope>NUCLEOTIDE SEQUENCE [LARGE SCALE GENOMIC DNA]</scope>
    <source>
        <strain evidence="9">S2</strain>
        <tissue evidence="9">Leaf</tissue>
    </source>
</reference>
<reference evidence="9 10" key="3">
    <citation type="submission" date="2019-11" db="EMBL/GenBank/DDBJ databases">
        <title>A de novo genome assembly of a pear dwarfing rootstock.</title>
        <authorList>
            <person name="Wang F."/>
            <person name="Wang J."/>
            <person name="Li S."/>
            <person name="Zhang Y."/>
            <person name="Fang M."/>
            <person name="Ma L."/>
            <person name="Zhao Y."/>
            <person name="Jiang S."/>
        </authorList>
    </citation>
    <scope>NUCLEOTIDE SEQUENCE [LARGE SCALE GENOMIC DNA]</scope>
    <source>
        <strain evidence="9">S2</strain>
        <tissue evidence="9">Leaf</tissue>
    </source>
</reference>
<dbReference type="SUPFAM" id="SSF54171">
    <property type="entry name" value="DNA-binding domain"/>
    <property type="match status" value="1"/>
</dbReference>
<dbReference type="OrthoDB" id="1920638at2759"/>
<keyword evidence="3" id="KW-0238">DNA-binding</keyword>
<feature type="region of interest" description="Disordered" evidence="7">
    <location>
        <begin position="161"/>
        <end position="188"/>
    </location>
</feature>
<dbReference type="Gene3D" id="3.30.730.10">
    <property type="entry name" value="AP2/ERF domain"/>
    <property type="match status" value="1"/>
</dbReference>
<protein>
    <submittedName>
        <fullName evidence="9">Pathogenesis-relatedproteinstranscriptional activator PTI5-like</fullName>
    </submittedName>
</protein>
<dbReference type="FunFam" id="3.30.730.10:FF:000001">
    <property type="entry name" value="Ethylene-responsive transcription factor 2"/>
    <property type="match status" value="1"/>
</dbReference>
<dbReference type="EMBL" id="SMOL01000695">
    <property type="protein sequence ID" value="KAB2601288.1"/>
    <property type="molecule type" value="Genomic_DNA"/>
</dbReference>
<dbReference type="PRINTS" id="PR00367">
    <property type="entry name" value="ETHRSPELEMNT"/>
</dbReference>
<evidence type="ECO:0000313" key="10">
    <source>
        <dbReference type="Proteomes" id="UP000327157"/>
    </source>
</evidence>
<dbReference type="GO" id="GO:0009873">
    <property type="term" value="P:ethylene-activated signaling pathway"/>
    <property type="evidence" value="ECO:0007669"/>
    <property type="project" value="InterPro"/>
</dbReference>
<comment type="subcellular location">
    <subcellularLocation>
        <location evidence="1">Nucleus</location>
    </subcellularLocation>
</comment>
<comment type="similarity">
    <text evidence="6">Belongs to the AP2/ERF transcription factor family. ERF subfamily.</text>
</comment>
<organism evidence="9 10">
    <name type="scientific">Pyrus ussuriensis x Pyrus communis</name>
    <dbReference type="NCBI Taxonomy" id="2448454"/>
    <lineage>
        <taxon>Eukaryota</taxon>
        <taxon>Viridiplantae</taxon>
        <taxon>Streptophyta</taxon>
        <taxon>Embryophyta</taxon>
        <taxon>Tracheophyta</taxon>
        <taxon>Spermatophyta</taxon>
        <taxon>Magnoliopsida</taxon>
        <taxon>eudicotyledons</taxon>
        <taxon>Gunneridae</taxon>
        <taxon>Pentapetalae</taxon>
        <taxon>rosids</taxon>
        <taxon>fabids</taxon>
        <taxon>Rosales</taxon>
        <taxon>Rosaceae</taxon>
        <taxon>Amygdaloideae</taxon>
        <taxon>Maleae</taxon>
        <taxon>Pyrus</taxon>
    </lineage>
</organism>
<evidence type="ECO:0000313" key="9">
    <source>
        <dbReference type="EMBL" id="KAB2601288.1"/>
    </source>
</evidence>
<evidence type="ECO:0000259" key="8">
    <source>
        <dbReference type="PROSITE" id="PS51032"/>
    </source>
</evidence>
<dbReference type="InterPro" id="IPR044808">
    <property type="entry name" value="ERF_plant"/>
</dbReference>
<gene>
    <name evidence="9" type="ORF">D8674_002293</name>
</gene>
<evidence type="ECO:0000256" key="4">
    <source>
        <dbReference type="ARBA" id="ARBA00023163"/>
    </source>
</evidence>
<dbReference type="InterPro" id="IPR016177">
    <property type="entry name" value="DNA-bd_dom_sf"/>
</dbReference>
<evidence type="ECO:0000256" key="1">
    <source>
        <dbReference type="ARBA" id="ARBA00004123"/>
    </source>
</evidence>
<proteinExistence type="inferred from homology"/>
<feature type="compositionally biased region" description="Low complexity" evidence="7">
    <location>
        <begin position="161"/>
        <end position="179"/>
    </location>
</feature>
<evidence type="ECO:0000256" key="5">
    <source>
        <dbReference type="ARBA" id="ARBA00023242"/>
    </source>
</evidence>
<name>A0A5N5FDV8_9ROSA</name>
<evidence type="ECO:0000256" key="2">
    <source>
        <dbReference type="ARBA" id="ARBA00023015"/>
    </source>
</evidence>